<evidence type="ECO:0000313" key="2">
    <source>
        <dbReference type="EMBL" id="GBN53542.1"/>
    </source>
</evidence>
<dbReference type="AlphaFoldDB" id="A0A4Y2PR04"/>
<comment type="caution">
    <text evidence="2">The sequence shown here is derived from an EMBL/GenBank/DDBJ whole genome shotgun (WGS) entry which is preliminary data.</text>
</comment>
<dbReference type="Proteomes" id="UP000499080">
    <property type="component" value="Unassembled WGS sequence"/>
</dbReference>
<keyword evidence="3" id="KW-1185">Reference proteome</keyword>
<sequence>MKIGPDNISANSYVKWPSESEYDPHFAPPSSGDAAPYFYRCSEDFEPQPGPSTSTDDDEEYPSDLVHRQPHLVTQPELNDLERDLELPKSKYQLLGS</sequence>
<name>A0A4Y2PR04_ARAVE</name>
<evidence type="ECO:0000256" key="1">
    <source>
        <dbReference type="SAM" id="MobiDB-lite"/>
    </source>
</evidence>
<organism evidence="2 3">
    <name type="scientific">Araneus ventricosus</name>
    <name type="common">Orbweaver spider</name>
    <name type="synonym">Epeira ventricosa</name>
    <dbReference type="NCBI Taxonomy" id="182803"/>
    <lineage>
        <taxon>Eukaryota</taxon>
        <taxon>Metazoa</taxon>
        <taxon>Ecdysozoa</taxon>
        <taxon>Arthropoda</taxon>
        <taxon>Chelicerata</taxon>
        <taxon>Arachnida</taxon>
        <taxon>Araneae</taxon>
        <taxon>Araneomorphae</taxon>
        <taxon>Entelegynae</taxon>
        <taxon>Araneoidea</taxon>
        <taxon>Araneidae</taxon>
        <taxon>Araneus</taxon>
    </lineage>
</organism>
<feature type="compositionally biased region" description="Basic and acidic residues" evidence="1">
    <location>
        <begin position="80"/>
        <end position="89"/>
    </location>
</feature>
<gene>
    <name evidence="2" type="ORF">AVEN_253476_1</name>
</gene>
<evidence type="ECO:0000313" key="3">
    <source>
        <dbReference type="Proteomes" id="UP000499080"/>
    </source>
</evidence>
<protein>
    <submittedName>
        <fullName evidence="2">Uncharacterized protein</fullName>
    </submittedName>
</protein>
<proteinExistence type="predicted"/>
<feature type="region of interest" description="Disordered" evidence="1">
    <location>
        <begin position="19"/>
        <end position="97"/>
    </location>
</feature>
<accession>A0A4Y2PR04</accession>
<reference evidence="2 3" key="1">
    <citation type="journal article" date="2019" name="Sci. Rep.">
        <title>Orb-weaving spider Araneus ventricosus genome elucidates the spidroin gene catalogue.</title>
        <authorList>
            <person name="Kono N."/>
            <person name="Nakamura H."/>
            <person name="Ohtoshi R."/>
            <person name="Moran D.A.P."/>
            <person name="Shinohara A."/>
            <person name="Yoshida Y."/>
            <person name="Fujiwara M."/>
            <person name="Mori M."/>
            <person name="Tomita M."/>
            <person name="Arakawa K."/>
        </authorList>
    </citation>
    <scope>NUCLEOTIDE SEQUENCE [LARGE SCALE GENOMIC DNA]</scope>
</reference>
<dbReference type="EMBL" id="BGPR01011905">
    <property type="protein sequence ID" value="GBN53542.1"/>
    <property type="molecule type" value="Genomic_DNA"/>
</dbReference>